<protein>
    <recommendedName>
        <fullName evidence="5">MARVEL domain-containing protein</fullName>
    </recommendedName>
</protein>
<dbReference type="EMBL" id="JBHFEH010000021">
    <property type="protein sequence ID" value="KAL2053373.1"/>
    <property type="molecule type" value="Genomic_DNA"/>
</dbReference>
<evidence type="ECO:0000256" key="1">
    <source>
        <dbReference type="SAM" id="MobiDB-lite"/>
    </source>
</evidence>
<keyword evidence="2" id="KW-0812">Transmembrane</keyword>
<sequence length="431" mass="47523">MAAAARYYQRAKNAAHALQALLMFIGAIITIAIYTKGGKSDGRINYFFVLCFLSIPILIYQTACPIYPRTKRFSNAYAHACIDALWTILWFAAWVGVVVFVHQGSHSAKDWKSGDHLCETFNSAWGPTSKCKLGQGAIGMGLIICLLFVLTTAFSIYGISHYRTHGSLPAYDTRPAMYLQSDEAADNYAFSANTPDKFTAQEEMQEMHPNGHDDDENDNDNDHYTLHSNPEDDHHPNPNPNRPFSWARQPTPELPMDQDFEPVDTSYHGSGETYNTQHPLPYPPPSPLSNRVPSPRYETMHSNPSNFVGGLQPLPQPPPSPLSNRVPSPNYDAMYSNLNSNPYNSGSQPLPQPPPSPLSNRVPSPRYDTLNSQSNESHLPRGSQPRPPPPSPLQPGGAGDPFRDGLTLSHEPGGYSGGSGKLDFPEGEYGR</sequence>
<proteinExistence type="predicted"/>
<organism evidence="3 4">
    <name type="scientific">Lepraria finkii</name>
    <dbReference type="NCBI Taxonomy" id="1340010"/>
    <lineage>
        <taxon>Eukaryota</taxon>
        <taxon>Fungi</taxon>
        <taxon>Dikarya</taxon>
        <taxon>Ascomycota</taxon>
        <taxon>Pezizomycotina</taxon>
        <taxon>Lecanoromycetes</taxon>
        <taxon>OSLEUM clade</taxon>
        <taxon>Lecanoromycetidae</taxon>
        <taxon>Lecanorales</taxon>
        <taxon>Lecanorineae</taxon>
        <taxon>Stereocaulaceae</taxon>
        <taxon>Lepraria</taxon>
    </lineage>
</organism>
<feature type="transmembrane region" description="Helical" evidence="2">
    <location>
        <begin position="80"/>
        <end position="101"/>
    </location>
</feature>
<evidence type="ECO:0000313" key="3">
    <source>
        <dbReference type="EMBL" id="KAL2053373.1"/>
    </source>
</evidence>
<feature type="compositionally biased region" description="Basic and acidic residues" evidence="1">
    <location>
        <begin position="220"/>
        <end position="236"/>
    </location>
</feature>
<feature type="region of interest" description="Disordered" evidence="1">
    <location>
        <begin position="204"/>
        <end position="431"/>
    </location>
</feature>
<comment type="caution">
    <text evidence="3">The sequence shown here is derived from an EMBL/GenBank/DDBJ whole genome shotgun (WGS) entry which is preliminary data.</text>
</comment>
<keyword evidence="4" id="KW-1185">Reference proteome</keyword>
<evidence type="ECO:0000313" key="4">
    <source>
        <dbReference type="Proteomes" id="UP001590951"/>
    </source>
</evidence>
<evidence type="ECO:0008006" key="5">
    <source>
        <dbReference type="Google" id="ProtNLM"/>
    </source>
</evidence>
<reference evidence="3 4" key="1">
    <citation type="submission" date="2024-09" db="EMBL/GenBank/DDBJ databases">
        <title>Rethinking Asexuality: The Enigmatic Case of Functional Sexual Genes in Lepraria (Stereocaulaceae).</title>
        <authorList>
            <person name="Doellman M."/>
            <person name="Sun Y."/>
            <person name="Barcenas-Pena A."/>
            <person name="Lumbsch H.T."/>
            <person name="Grewe F."/>
        </authorList>
    </citation>
    <scope>NUCLEOTIDE SEQUENCE [LARGE SCALE GENOMIC DNA]</scope>
    <source>
        <strain evidence="3 4">Grewe 0041</strain>
    </source>
</reference>
<name>A0ABR4B7H3_9LECA</name>
<accession>A0ABR4B7H3</accession>
<evidence type="ECO:0000256" key="2">
    <source>
        <dbReference type="SAM" id="Phobius"/>
    </source>
</evidence>
<feature type="transmembrane region" description="Helical" evidence="2">
    <location>
        <begin position="137"/>
        <end position="159"/>
    </location>
</feature>
<feature type="transmembrane region" description="Helical" evidence="2">
    <location>
        <begin position="46"/>
        <end position="68"/>
    </location>
</feature>
<dbReference type="Proteomes" id="UP001590951">
    <property type="component" value="Unassembled WGS sequence"/>
</dbReference>
<gene>
    <name evidence="3" type="ORF">ABVK25_006367</name>
</gene>
<keyword evidence="2" id="KW-1133">Transmembrane helix</keyword>
<keyword evidence="2" id="KW-0472">Membrane</keyword>
<dbReference type="PANTHER" id="PTHR37451:SF3">
    <property type="entry name" value="MARVEL DOMAIN-CONTAINING PROTEIN"/>
    <property type="match status" value="1"/>
</dbReference>
<feature type="transmembrane region" description="Helical" evidence="2">
    <location>
        <begin position="14"/>
        <end position="34"/>
    </location>
</feature>
<dbReference type="PANTHER" id="PTHR37451">
    <property type="entry name" value="MARVEL DOMAIN"/>
    <property type="match status" value="1"/>
</dbReference>